<sequence length="104" mass="11873">MATLTRPKPEPRQPLLEPGKQSACWRPRCQQAEPYPQGVGQQIEQAGVTRRHQPLKSFQSGTKEDEPKQNQASLARIKRREAKAQYHVGQQVLKLIATLKARRH</sequence>
<dbReference type="EMBL" id="JH603169">
    <property type="protein sequence ID" value="EIC22027.1"/>
    <property type="molecule type" value="Genomic_DNA"/>
</dbReference>
<evidence type="ECO:0000313" key="3">
    <source>
        <dbReference type="Proteomes" id="UP000002964"/>
    </source>
</evidence>
<reference evidence="3" key="1">
    <citation type="submission" date="2011-06" db="EMBL/GenBank/DDBJ databases">
        <authorList>
            <consortium name="US DOE Joint Genome Institute (JGI-PGF)"/>
            <person name="Lucas S."/>
            <person name="Han J."/>
            <person name="Lapidus A."/>
            <person name="Cheng J.-F."/>
            <person name="Goodwin L."/>
            <person name="Pitluck S."/>
            <person name="Peters L."/>
            <person name="Land M.L."/>
            <person name="Hauser L."/>
            <person name="Vogl K."/>
            <person name="Liu Z."/>
            <person name="Overmann J."/>
            <person name="Frigaard N.-U."/>
            <person name="Bryant D.A."/>
            <person name="Woyke T.J."/>
        </authorList>
    </citation>
    <scope>NUCLEOTIDE SEQUENCE [LARGE SCALE GENOMIC DNA]</scope>
    <source>
        <strain evidence="3">970</strain>
    </source>
</reference>
<evidence type="ECO:0000256" key="1">
    <source>
        <dbReference type="SAM" id="MobiDB-lite"/>
    </source>
</evidence>
<reference evidence="2 3" key="2">
    <citation type="submission" date="2011-11" db="EMBL/GenBank/DDBJ databases">
        <authorList>
            <consortium name="US DOE Joint Genome Institute"/>
            <person name="Lucas S."/>
            <person name="Han J."/>
            <person name="Lapidus A."/>
            <person name="Cheng J.-F."/>
            <person name="Goodwin L."/>
            <person name="Pitluck S."/>
            <person name="Peters L."/>
            <person name="Ovchinnikova G."/>
            <person name="Zhang X."/>
            <person name="Detter J.C."/>
            <person name="Han C."/>
            <person name="Tapia R."/>
            <person name="Land M."/>
            <person name="Hauser L."/>
            <person name="Kyrpides N."/>
            <person name="Ivanova N."/>
            <person name="Pagani I."/>
            <person name="Vogl K."/>
            <person name="Liu Z."/>
            <person name="Overmann J."/>
            <person name="Frigaard N.-U."/>
            <person name="Bryant D."/>
            <person name="Woyke T."/>
        </authorList>
    </citation>
    <scope>NUCLEOTIDE SEQUENCE [LARGE SCALE GENOMIC DNA]</scope>
    <source>
        <strain evidence="2 3">970</strain>
    </source>
</reference>
<organism evidence="2 3">
    <name type="scientific">Thiorhodovibrio frisius</name>
    <dbReference type="NCBI Taxonomy" id="631362"/>
    <lineage>
        <taxon>Bacteria</taxon>
        <taxon>Pseudomonadati</taxon>
        <taxon>Pseudomonadota</taxon>
        <taxon>Gammaproteobacteria</taxon>
        <taxon>Chromatiales</taxon>
        <taxon>Chromatiaceae</taxon>
        <taxon>Thiorhodovibrio</taxon>
    </lineage>
</organism>
<dbReference type="STRING" id="631362.Thi970DRAFT_02268"/>
<dbReference type="HOGENOM" id="CLU_2248860_0_0_6"/>
<gene>
    <name evidence="2" type="ORF">Thi970DRAFT_02268</name>
</gene>
<accession>H8YZA0</accession>
<dbReference type="AlphaFoldDB" id="H8YZA0"/>
<proteinExistence type="predicted"/>
<evidence type="ECO:0000313" key="2">
    <source>
        <dbReference type="EMBL" id="EIC22027.1"/>
    </source>
</evidence>
<dbReference type="Proteomes" id="UP000002964">
    <property type="component" value="Unassembled WGS sequence"/>
</dbReference>
<name>H8YZA0_9GAMM</name>
<protein>
    <submittedName>
        <fullName evidence="2">Uncharacterized protein</fullName>
    </submittedName>
</protein>
<keyword evidence="3" id="KW-1185">Reference proteome</keyword>
<feature type="region of interest" description="Disordered" evidence="1">
    <location>
        <begin position="1"/>
        <end position="73"/>
    </location>
</feature>